<dbReference type="GO" id="GO:0005576">
    <property type="term" value="C:extracellular region"/>
    <property type="evidence" value="ECO:0007669"/>
    <property type="project" value="UniProtKB-SubCell"/>
</dbReference>
<evidence type="ECO:0000259" key="3">
    <source>
        <dbReference type="PROSITE" id="PS51677"/>
    </source>
</evidence>
<sequence length="276" mass="31535">MILAVITLFTFAGIMLAYWYFGSEHYEVTGIPILNYHEVDNTFHTCLTMTPHDFSQQMQYLKDQGYHTITPAQLNDYLTKGTALPDKPVMITFDDGYVDNYTDAYPILKKYDMTGTIFIITSLVGKPGYLSWAQIKKMDKDNMAFGSHTITHRPLSELDENTVRQELTTSKQQIETQLGHSIHFIAYPEGKYNTMVERETKAAGYAGAFTVNAGRLHAGDDPYALNRVAIFEGNNSFTHFRIRLLLSTLCGYLWKWHAFFYTTLHLEKLASLIPQP</sequence>
<dbReference type="GO" id="GO:0005975">
    <property type="term" value="P:carbohydrate metabolic process"/>
    <property type="evidence" value="ECO:0007669"/>
    <property type="project" value="InterPro"/>
</dbReference>
<protein>
    <submittedName>
        <fullName evidence="4">Polysaccharide deacetylase</fullName>
    </submittedName>
</protein>
<accession>A0A1H0BLN2</accession>
<evidence type="ECO:0000313" key="4">
    <source>
        <dbReference type="EMBL" id="SDN46465.1"/>
    </source>
</evidence>
<dbReference type="STRING" id="349095.SAMN05660299_02761"/>
<dbReference type="InterPro" id="IPR011330">
    <property type="entry name" value="Glyco_hydro/deAcase_b/a-brl"/>
</dbReference>
<dbReference type="SUPFAM" id="SSF88713">
    <property type="entry name" value="Glycoside hydrolase/deacetylase"/>
    <property type="match status" value="1"/>
</dbReference>
<evidence type="ECO:0000256" key="1">
    <source>
        <dbReference type="ARBA" id="ARBA00004613"/>
    </source>
</evidence>
<dbReference type="InterPro" id="IPR002509">
    <property type="entry name" value="NODB_dom"/>
</dbReference>
<dbReference type="Proteomes" id="UP000199309">
    <property type="component" value="Unassembled WGS sequence"/>
</dbReference>
<gene>
    <name evidence="4" type="ORF">SAMN05660299_02761</name>
</gene>
<dbReference type="InterPro" id="IPR051398">
    <property type="entry name" value="Polysacch_Deacetylase"/>
</dbReference>
<keyword evidence="5" id="KW-1185">Reference proteome</keyword>
<keyword evidence="2" id="KW-0732">Signal</keyword>
<dbReference type="PROSITE" id="PS51677">
    <property type="entry name" value="NODB"/>
    <property type="match status" value="1"/>
</dbReference>
<comment type="subcellular location">
    <subcellularLocation>
        <location evidence="1">Secreted</location>
    </subcellularLocation>
</comment>
<dbReference type="PANTHER" id="PTHR34216:SF3">
    <property type="entry name" value="POLY-BETA-1,6-N-ACETYL-D-GLUCOSAMINE N-DEACETYLASE"/>
    <property type="match status" value="1"/>
</dbReference>
<dbReference type="CDD" id="cd10918">
    <property type="entry name" value="CE4_NodB_like_5s_6s"/>
    <property type="match status" value="1"/>
</dbReference>
<evidence type="ECO:0000313" key="5">
    <source>
        <dbReference type="Proteomes" id="UP000199309"/>
    </source>
</evidence>
<evidence type="ECO:0000256" key="2">
    <source>
        <dbReference type="ARBA" id="ARBA00022729"/>
    </source>
</evidence>
<organism evidence="4 5">
    <name type="scientific">Megasphaera paucivorans</name>
    <dbReference type="NCBI Taxonomy" id="349095"/>
    <lineage>
        <taxon>Bacteria</taxon>
        <taxon>Bacillati</taxon>
        <taxon>Bacillota</taxon>
        <taxon>Negativicutes</taxon>
        <taxon>Veillonellales</taxon>
        <taxon>Veillonellaceae</taxon>
        <taxon>Megasphaera</taxon>
    </lineage>
</organism>
<dbReference type="PANTHER" id="PTHR34216">
    <property type="match status" value="1"/>
</dbReference>
<feature type="domain" description="NodB homology" evidence="3">
    <location>
        <begin position="87"/>
        <end position="276"/>
    </location>
</feature>
<dbReference type="AlphaFoldDB" id="A0A1H0BLN2"/>
<dbReference type="GO" id="GO:0016810">
    <property type="term" value="F:hydrolase activity, acting on carbon-nitrogen (but not peptide) bonds"/>
    <property type="evidence" value="ECO:0007669"/>
    <property type="project" value="InterPro"/>
</dbReference>
<proteinExistence type="predicted"/>
<name>A0A1H0BLN2_9FIRM</name>
<dbReference type="Pfam" id="PF01522">
    <property type="entry name" value="Polysacc_deac_1"/>
    <property type="match status" value="1"/>
</dbReference>
<dbReference type="EMBL" id="FNHQ01000052">
    <property type="protein sequence ID" value="SDN46465.1"/>
    <property type="molecule type" value="Genomic_DNA"/>
</dbReference>
<dbReference type="Gene3D" id="3.20.20.370">
    <property type="entry name" value="Glycoside hydrolase/deacetylase"/>
    <property type="match status" value="1"/>
</dbReference>
<reference evidence="4 5" key="1">
    <citation type="submission" date="2016-10" db="EMBL/GenBank/DDBJ databases">
        <authorList>
            <person name="de Groot N.N."/>
        </authorList>
    </citation>
    <scope>NUCLEOTIDE SEQUENCE [LARGE SCALE GENOMIC DNA]</scope>
    <source>
        <strain evidence="4 5">DSM 16981</strain>
    </source>
</reference>